<accession>A0A9P0PNA0</accession>
<proteinExistence type="predicted"/>
<dbReference type="AlphaFoldDB" id="A0A9P0PNA0"/>
<evidence type="ECO:0000313" key="2">
    <source>
        <dbReference type="Proteomes" id="UP001152888"/>
    </source>
</evidence>
<comment type="caution">
    <text evidence="1">The sequence shown here is derived from an EMBL/GenBank/DDBJ whole genome shotgun (WGS) entry which is preliminary data.</text>
</comment>
<name>A0A9P0PNA0_ACAOB</name>
<keyword evidence="2" id="KW-1185">Reference proteome</keyword>
<dbReference type="SUPFAM" id="SSF57889">
    <property type="entry name" value="Cysteine-rich domain"/>
    <property type="match status" value="1"/>
</dbReference>
<gene>
    <name evidence="1" type="ORF">ACAOBT_LOCUS19916</name>
</gene>
<dbReference type="OrthoDB" id="6781724at2759"/>
<protein>
    <submittedName>
        <fullName evidence="1">Uncharacterized protein</fullName>
    </submittedName>
</protein>
<organism evidence="1 2">
    <name type="scientific">Acanthoscelides obtectus</name>
    <name type="common">Bean weevil</name>
    <name type="synonym">Bruchus obtectus</name>
    <dbReference type="NCBI Taxonomy" id="200917"/>
    <lineage>
        <taxon>Eukaryota</taxon>
        <taxon>Metazoa</taxon>
        <taxon>Ecdysozoa</taxon>
        <taxon>Arthropoda</taxon>
        <taxon>Hexapoda</taxon>
        <taxon>Insecta</taxon>
        <taxon>Pterygota</taxon>
        <taxon>Neoptera</taxon>
        <taxon>Endopterygota</taxon>
        <taxon>Coleoptera</taxon>
        <taxon>Polyphaga</taxon>
        <taxon>Cucujiformia</taxon>
        <taxon>Chrysomeloidea</taxon>
        <taxon>Chrysomelidae</taxon>
        <taxon>Bruchinae</taxon>
        <taxon>Bruchini</taxon>
        <taxon>Acanthoscelides</taxon>
    </lineage>
</organism>
<dbReference type="EMBL" id="CAKOFQ010007098">
    <property type="protein sequence ID" value="CAH1990856.1"/>
    <property type="molecule type" value="Genomic_DNA"/>
</dbReference>
<dbReference type="Proteomes" id="UP001152888">
    <property type="component" value="Unassembled WGS sequence"/>
</dbReference>
<dbReference type="InterPro" id="IPR046349">
    <property type="entry name" value="C1-like_sf"/>
</dbReference>
<evidence type="ECO:0000313" key="1">
    <source>
        <dbReference type="EMBL" id="CAH1990856.1"/>
    </source>
</evidence>
<sequence length="71" mass="7743">MADATSNTNSVCKKCKSKVVNGSKCAKCETYYHASCARRGNVKTIDDNVMVCCENAIDDDHTAFFDAIESL</sequence>
<reference evidence="1" key="1">
    <citation type="submission" date="2022-03" db="EMBL/GenBank/DDBJ databases">
        <authorList>
            <person name="Sayadi A."/>
        </authorList>
    </citation>
    <scope>NUCLEOTIDE SEQUENCE</scope>
</reference>